<dbReference type="Gene3D" id="3.40.430.10">
    <property type="entry name" value="Dihydrofolate Reductase, subunit A"/>
    <property type="match status" value="1"/>
</dbReference>
<protein>
    <submittedName>
        <fullName evidence="2">Dihydrofolate reductase</fullName>
    </submittedName>
</protein>
<comment type="caution">
    <text evidence="2">The sequence shown here is derived from an EMBL/GenBank/DDBJ whole genome shotgun (WGS) entry which is preliminary data.</text>
</comment>
<proteinExistence type="predicted"/>
<gene>
    <name evidence="2" type="ORF">FB388_7850</name>
</gene>
<dbReference type="InterPro" id="IPR002734">
    <property type="entry name" value="RibDG_C"/>
</dbReference>
<dbReference type="Pfam" id="PF01872">
    <property type="entry name" value="RibD_C"/>
    <property type="match status" value="1"/>
</dbReference>
<feature type="domain" description="Bacterial bifunctional deaminase-reductase C-terminal" evidence="1">
    <location>
        <begin position="40"/>
        <end position="221"/>
    </location>
</feature>
<dbReference type="EMBL" id="VFPH01000003">
    <property type="protein sequence ID" value="TQM36389.1"/>
    <property type="molecule type" value="Genomic_DNA"/>
</dbReference>
<dbReference type="InterPro" id="IPR024072">
    <property type="entry name" value="DHFR-like_dom_sf"/>
</dbReference>
<dbReference type="Proteomes" id="UP000319818">
    <property type="component" value="Unassembled WGS sequence"/>
</dbReference>
<dbReference type="SUPFAM" id="SSF53597">
    <property type="entry name" value="Dihydrofolate reductase-like"/>
    <property type="match status" value="1"/>
</dbReference>
<accession>A0A543FRC6</accession>
<organism evidence="2 3">
    <name type="scientific">Pseudonocardia cypriaca</name>
    <dbReference type="NCBI Taxonomy" id="882449"/>
    <lineage>
        <taxon>Bacteria</taxon>
        <taxon>Bacillati</taxon>
        <taxon>Actinomycetota</taxon>
        <taxon>Actinomycetes</taxon>
        <taxon>Pseudonocardiales</taxon>
        <taxon>Pseudonocardiaceae</taxon>
        <taxon>Pseudonocardia</taxon>
    </lineage>
</organism>
<dbReference type="GO" id="GO:0008703">
    <property type="term" value="F:5-amino-6-(5-phosphoribosylamino)uracil reductase activity"/>
    <property type="evidence" value="ECO:0007669"/>
    <property type="project" value="InterPro"/>
</dbReference>
<dbReference type="GO" id="GO:0009231">
    <property type="term" value="P:riboflavin biosynthetic process"/>
    <property type="evidence" value="ECO:0007669"/>
    <property type="project" value="InterPro"/>
</dbReference>
<evidence type="ECO:0000313" key="2">
    <source>
        <dbReference type="EMBL" id="TQM36389.1"/>
    </source>
</evidence>
<keyword evidence="3" id="KW-1185">Reference proteome</keyword>
<dbReference type="PANTHER" id="PTHR38011">
    <property type="entry name" value="DIHYDROFOLATE REDUCTASE FAMILY PROTEIN (AFU_ORTHOLOGUE AFUA_8G06820)"/>
    <property type="match status" value="1"/>
</dbReference>
<evidence type="ECO:0000313" key="3">
    <source>
        <dbReference type="Proteomes" id="UP000319818"/>
    </source>
</evidence>
<reference evidence="2 3" key="1">
    <citation type="submission" date="2019-06" db="EMBL/GenBank/DDBJ databases">
        <title>Sequencing the genomes of 1000 actinobacteria strains.</title>
        <authorList>
            <person name="Klenk H.-P."/>
        </authorList>
    </citation>
    <scope>NUCLEOTIDE SEQUENCE [LARGE SCALE GENOMIC DNA]</scope>
    <source>
        <strain evidence="2 3">DSM 45511</strain>
    </source>
</reference>
<dbReference type="PANTHER" id="PTHR38011:SF11">
    <property type="entry name" value="2,5-DIAMINO-6-RIBOSYLAMINO-4(3H)-PYRIMIDINONE 5'-PHOSPHATE REDUCTASE"/>
    <property type="match status" value="1"/>
</dbReference>
<sequence>MLNTWPTRVPAVPPVLTLVITERRMEIHMSEITSAGAARKVGAEVTVSMDGYSSTGPQDDMSWAMEHITSGQSELYYEGIWRGVSTALLGRTNWEGFTSVWPAITNDPTSSARTRDLGNWLATVEKIVFSSTLEQDDLEKAEWTNARISRDAAAEVRALKSGPGRDILVLNSASIIRTLLEEDLVDDLYLTVVPATLGGGLRPLPDGYASTWQLASATAFPSSGAVALHYQRP</sequence>
<dbReference type="InterPro" id="IPR050765">
    <property type="entry name" value="Riboflavin_Biosynth_HTPR"/>
</dbReference>
<evidence type="ECO:0000259" key="1">
    <source>
        <dbReference type="Pfam" id="PF01872"/>
    </source>
</evidence>
<dbReference type="AlphaFoldDB" id="A0A543FRC6"/>
<name>A0A543FRC6_9PSEU</name>